<accession>A0A2I0JMS7</accession>
<proteinExistence type="predicted"/>
<gene>
    <name evidence="3" type="ORF">CRG98_022056</name>
</gene>
<protein>
    <submittedName>
        <fullName evidence="3">Uncharacterized protein</fullName>
    </submittedName>
</protein>
<feature type="compositionally biased region" description="Pro residues" evidence="1">
    <location>
        <begin position="94"/>
        <end position="103"/>
    </location>
</feature>
<feature type="signal peptide" evidence="2">
    <location>
        <begin position="1"/>
        <end position="19"/>
    </location>
</feature>
<keyword evidence="2" id="KW-0732">Signal</keyword>
<evidence type="ECO:0000313" key="4">
    <source>
        <dbReference type="Proteomes" id="UP000233551"/>
    </source>
</evidence>
<evidence type="ECO:0000313" key="3">
    <source>
        <dbReference type="EMBL" id="PKI57585.1"/>
    </source>
</evidence>
<evidence type="ECO:0000256" key="2">
    <source>
        <dbReference type="SAM" id="SignalP"/>
    </source>
</evidence>
<sequence>MRAFPFLSLFLFLPFCFHSLQPFLFFLLPQSTGQPETNLWRPQLPSEPSPQTPSISRNLPPAHSSEANPLSVGSHSLPASSPAHLNQITNRPATPYPPQPPRSRPSLPYHSPITNSRSSLSFSLLRRPPAASFTPFPGFWFLGSLPSVHWPPTTPGQISPTYILMATSVHSSFSRS</sequence>
<keyword evidence="4" id="KW-1185">Reference proteome</keyword>
<feature type="chain" id="PRO_5014133425" evidence="2">
    <location>
        <begin position="20"/>
        <end position="176"/>
    </location>
</feature>
<dbReference type="EMBL" id="PGOL01001504">
    <property type="protein sequence ID" value="PKI57585.1"/>
    <property type="molecule type" value="Genomic_DNA"/>
</dbReference>
<feature type="region of interest" description="Disordered" evidence="1">
    <location>
        <begin position="36"/>
        <end position="110"/>
    </location>
</feature>
<dbReference type="AlphaFoldDB" id="A0A2I0JMS7"/>
<name>A0A2I0JMS7_PUNGR</name>
<feature type="compositionally biased region" description="Polar residues" evidence="1">
    <location>
        <begin position="65"/>
        <end position="90"/>
    </location>
</feature>
<dbReference type="Proteomes" id="UP000233551">
    <property type="component" value="Unassembled WGS sequence"/>
</dbReference>
<evidence type="ECO:0000256" key="1">
    <source>
        <dbReference type="SAM" id="MobiDB-lite"/>
    </source>
</evidence>
<reference evidence="3 4" key="1">
    <citation type="submission" date="2017-11" db="EMBL/GenBank/DDBJ databases">
        <title>De-novo sequencing of pomegranate (Punica granatum L.) genome.</title>
        <authorList>
            <person name="Akparov Z."/>
            <person name="Amiraslanov A."/>
            <person name="Hajiyeva S."/>
            <person name="Abbasov M."/>
            <person name="Kaur K."/>
            <person name="Hamwieh A."/>
            <person name="Solovyev V."/>
            <person name="Salamov A."/>
            <person name="Braich B."/>
            <person name="Kosarev P."/>
            <person name="Mahmoud A."/>
            <person name="Hajiyev E."/>
            <person name="Babayeva S."/>
            <person name="Izzatullayeva V."/>
            <person name="Mammadov A."/>
            <person name="Mammadov A."/>
            <person name="Sharifova S."/>
            <person name="Ojaghi J."/>
            <person name="Eynullazada K."/>
            <person name="Bayramov B."/>
            <person name="Abdulazimova A."/>
            <person name="Shahmuradov I."/>
        </authorList>
    </citation>
    <scope>NUCLEOTIDE SEQUENCE [LARGE SCALE GENOMIC DNA]</scope>
    <source>
        <strain evidence="4">cv. AG2017</strain>
        <tissue evidence="3">Leaf</tissue>
    </source>
</reference>
<organism evidence="3 4">
    <name type="scientific">Punica granatum</name>
    <name type="common">Pomegranate</name>
    <dbReference type="NCBI Taxonomy" id="22663"/>
    <lineage>
        <taxon>Eukaryota</taxon>
        <taxon>Viridiplantae</taxon>
        <taxon>Streptophyta</taxon>
        <taxon>Embryophyta</taxon>
        <taxon>Tracheophyta</taxon>
        <taxon>Spermatophyta</taxon>
        <taxon>Magnoliopsida</taxon>
        <taxon>eudicotyledons</taxon>
        <taxon>Gunneridae</taxon>
        <taxon>Pentapetalae</taxon>
        <taxon>rosids</taxon>
        <taxon>malvids</taxon>
        <taxon>Myrtales</taxon>
        <taxon>Lythraceae</taxon>
        <taxon>Punica</taxon>
    </lineage>
</organism>
<comment type="caution">
    <text evidence="3">The sequence shown here is derived from an EMBL/GenBank/DDBJ whole genome shotgun (WGS) entry which is preliminary data.</text>
</comment>